<keyword evidence="2" id="KW-1185">Reference proteome</keyword>
<sequence length="151" mass="17926">MSSQQKLNQSDSTFGKCNDCGKLYRYHHCLQSGSLADCFGISKDPTSNYMFVMRYYKNKDLHSYLEEVHGILSWRDIVEMLWEIRSWVISICDDPNPSEISHQFDVAEEKKFLYSEQNQFHQQSHPQAFYTSRLMYFPELINMFNSNYSDD</sequence>
<dbReference type="SUPFAM" id="SSF56112">
    <property type="entry name" value="Protein kinase-like (PK-like)"/>
    <property type="match status" value="1"/>
</dbReference>
<comment type="caution">
    <text evidence="1">The sequence shown here is derived from an EMBL/GenBank/DDBJ whole genome shotgun (WGS) entry which is preliminary data.</text>
</comment>
<evidence type="ECO:0000313" key="2">
    <source>
        <dbReference type="Proteomes" id="UP000789570"/>
    </source>
</evidence>
<proteinExistence type="predicted"/>
<dbReference type="OrthoDB" id="6718656at2759"/>
<gene>
    <name evidence="1" type="ORF">FCALED_LOCUS7173</name>
</gene>
<dbReference type="Proteomes" id="UP000789570">
    <property type="component" value="Unassembled WGS sequence"/>
</dbReference>
<dbReference type="InterPro" id="IPR011009">
    <property type="entry name" value="Kinase-like_dom_sf"/>
</dbReference>
<dbReference type="AlphaFoldDB" id="A0A9N9BQG4"/>
<name>A0A9N9BQG4_9GLOM</name>
<dbReference type="EMBL" id="CAJVPQ010001851">
    <property type="protein sequence ID" value="CAG8572640.1"/>
    <property type="molecule type" value="Genomic_DNA"/>
</dbReference>
<accession>A0A9N9BQG4</accession>
<organism evidence="1 2">
    <name type="scientific">Funneliformis caledonium</name>
    <dbReference type="NCBI Taxonomy" id="1117310"/>
    <lineage>
        <taxon>Eukaryota</taxon>
        <taxon>Fungi</taxon>
        <taxon>Fungi incertae sedis</taxon>
        <taxon>Mucoromycota</taxon>
        <taxon>Glomeromycotina</taxon>
        <taxon>Glomeromycetes</taxon>
        <taxon>Glomerales</taxon>
        <taxon>Glomeraceae</taxon>
        <taxon>Funneliformis</taxon>
    </lineage>
</organism>
<evidence type="ECO:0000313" key="1">
    <source>
        <dbReference type="EMBL" id="CAG8572640.1"/>
    </source>
</evidence>
<protein>
    <submittedName>
        <fullName evidence="1">15487_t:CDS:1</fullName>
    </submittedName>
</protein>
<reference evidence="1" key="1">
    <citation type="submission" date="2021-06" db="EMBL/GenBank/DDBJ databases">
        <authorList>
            <person name="Kallberg Y."/>
            <person name="Tangrot J."/>
            <person name="Rosling A."/>
        </authorList>
    </citation>
    <scope>NUCLEOTIDE SEQUENCE</scope>
    <source>
        <strain evidence="1">UK204</strain>
    </source>
</reference>